<sequence length="353" mass="37942">MDPFYDSFGELKPYNPSLREKAEEFIRSNWPGPNPETKTRDLMTILDWSPAGVLMDVNDAGRSAGSGNYLDAGITAGLALLPGPNGTMKSIANNIAGRTLEKRKALASRSARIYDPEPLPQRDFEADYPNGATGDATGRLLFDVEGRPLDPRAVIAGRTHIGGGDSGVPAEAYDSIATQATGRNPQAVSKSTIGGDAGQYVVVQDRRSGKVTDRSILLDRALAREQAKRVLSHELSHAIDEIVGIIPSAGLDDELRDVYNHLNNPQKHGPRFGPEQLGYSGERVKRELMAEAVRAYMHDPNYLKSVAPRTAAAIRAAVNPHPRLSKIIQFNSLAPLGLGVGATAMTAQGQDGE</sequence>
<dbReference type="EMBL" id="JAENHL010000008">
    <property type="protein sequence ID" value="MBK1870085.1"/>
    <property type="molecule type" value="Genomic_DNA"/>
</dbReference>
<proteinExistence type="predicted"/>
<comment type="caution">
    <text evidence="1">The sequence shown here is derived from an EMBL/GenBank/DDBJ whole genome shotgun (WGS) entry which is preliminary data.</text>
</comment>
<gene>
    <name evidence="1" type="ORF">JHL16_27225</name>
</gene>
<protein>
    <submittedName>
        <fullName evidence="1">Uncharacterized protein</fullName>
    </submittedName>
</protein>
<reference evidence="1" key="1">
    <citation type="submission" date="2021-01" db="EMBL/GenBank/DDBJ databases">
        <authorList>
            <person name="Sun Q."/>
        </authorList>
    </citation>
    <scope>NUCLEOTIDE SEQUENCE</scope>
    <source>
        <strain evidence="1">YIM B02566</strain>
    </source>
</reference>
<keyword evidence="2" id="KW-1185">Reference proteome</keyword>
<evidence type="ECO:0000313" key="2">
    <source>
        <dbReference type="Proteomes" id="UP000616151"/>
    </source>
</evidence>
<evidence type="ECO:0000313" key="1">
    <source>
        <dbReference type="EMBL" id="MBK1870085.1"/>
    </source>
</evidence>
<organism evidence="1 2">
    <name type="scientific">Taklimakanibacter albus</name>
    <dbReference type="NCBI Taxonomy" id="2800327"/>
    <lineage>
        <taxon>Bacteria</taxon>
        <taxon>Pseudomonadati</taxon>
        <taxon>Pseudomonadota</taxon>
        <taxon>Alphaproteobacteria</taxon>
        <taxon>Hyphomicrobiales</taxon>
        <taxon>Aestuariivirgaceae</taxon>
        <taxon>Taklimakanibacter</taxon>
    </lineage>
</organism>
<dbReference type="Proteomes" id="UP000616151">
    <property type="component" value="Unassembled WGS sequence"/>
</dbReference>
<accession>A0ACC5RC80</accession>
<name>A0ACC5RC80_9HYPH</name>